<evidence type="ECO:0000256" key="1">
    <source>
        <dbReference type="SAM" id="MobiDB-lite"/>
    </source>
</evidence>
<sequence length="87" mass="9707">MVSDWQGGGVFRHSPALSGKENLSMGEDKKANKKRKRIVAREPVQMIVSREYVGTQTVAEAFIPIISEDIRRKIAEGDTFDNEDISA</sequence>
<evidence type="ECO:0000313" key="2">
    <source>
        <dbReference type="EMBL" id="MXP78337.1"/>
    </source>
</evidence>
<protein>
    <submittedName>
        <fullName evidence="2">Stage II sporulation protein R</fullName>
    </submittedName>
</protein>
<keyword evidence="3" id="KW-1185">Reference proteome</keyword>
<proteinExistence type="predicted"/>
<dbReference type="AlphaFoldDB" id="A0A7X3ML42"/>
<feature type="region of interest" description="Disordered" evidence="1">
    <location>
        <begin position="1"/>
        <end position="37"/>
    </location>
</feature>
<dbReference type="Proteomes" id="UP000460412">
    <property type="component" value="Unassembled WGS sequence"/>
</dbReference>
<name>A0A7X3ML42_9FIRM</name>
<feature type="compositionally biased region" description="Gly residues" evidence="1">
    <location>
        <begin position="1"/>
        <end position="10"/>
    </location>
</feature>
<comment type="caution">
    <text evidence="2">The sequence shown here is derived from an EMBL/GenBank/DDBJ whole genome shotgun (WGS) entry which is preliminary data.</text>
</comment>
<evidence type="ECO:0000313" key="3">
    <source>
        <dbReference type="Proteomes" id="UP000460412"/>
    </source>
</evidence>
<dbReference type="EMBL" id="WUQX01000001">
    <property type="protein sequence ID" value="MXP78337.1"/>
    <property type="molecule type" value="Genomic_DNA"/>
</dbReference>
<gene>
    <name evidence="2" type="ORF">GN277_24195</name>
</gene>
<reference evidence="2 3" key="1">
    <citation type="submission" date="2019-12" db="EMBL/GenBank/DDBJ databases">
        <title>Sporaefaciens musculi gen. nov., sp. nov., a novel bacterium isolated from the caecum of an obese mouse.</title>
        <authorList>
            <person name="Rasmussen T.S."/>
            <person name="Streidl T."/>
            <person name="Hitch T.C.A."/>
            <person name="Wortmann E."/>
            <person name="Deptula P."/>
            <person name="Hansen M."/>
            <person name="Nielsen D.S."/>
            <person name="Clavel T."/>
            <person name="Vogensen F.K."/>
        </authorList>
    </citation>
    <scope>NUCLEOTIDE SEQUENCE [LARGE SCALE GENOMIC DNA]</scope>
    <source>
        <strain evidence="2 3">WCA-9-b2</strain>
    </source>
</reference>
<accession>A0A7X3ML42</accession>
<organism evidence="2 3">
    <name type="scientific">Sporofaciens musculi</name>
    <dbReference type="NCBI Taxonomy" id="2681861"/>
    <lineage>
        <taxon>Bacteria</taxon>
        <taxon>Bacillati</taxon>
        <taxon>Bacillota</taxon>
        <taxon>Clostridia</taxon>
        <taxon>Lachnospirales</taxon>
        <taxon>Lachnospiraceae</taxon>
        <taxon>Sporofaciens</taxon>
    </lineage>
</organism>